<evidence type="ECO:0000313" key="6">
    <source>
        <dbReference type="Proteomes" id="UP000254405"/>
    </source>
</evidence>
<reference evidence="5 6" key="1">
    <citation type="submission" date="2018-06" db="EMBL/GenBank/DDBJ databases">
        <authorList>
            <consortium name="Pathogen Informatics"/>
            <person name="Doyle S."/>
        </authorList>
    </citation>
    <scope>NUCLEOTIDE SEQUENCE [LARGE SCALE GENOMIC DNA]</scope>
    <source>
        <strain evidence="5 6">NCTC8985</strain>
    </source>
</reference>
<dbReference type="GO" id="GO:0009117">
    <property type="term" value="P:nucleotide metabolic process"/>
    <property type="evidence" value="ECO:0007669"/>
    <property type="project" value="InterPro"/>
</dbReference>
<dbReference type="NCBIfam" id="NF009049">
    <property type="entry name" value="PRK12383.1"/>
    <property type="match status" value="1"/>
</dbReference>
<dbReference type="InterPro" id="IPR006124">
    <property type="entry name" value="Metalloenzyme"/>
</dbReference>
<feature type="domain" description="Metalloenzyme" evidence="4">
    <location>
        <begin position="42"/>
        <end position="193"/>
    </location>
</feature>
<sequence length="248" mass="27552">MREQVQVGRVITFGGLLTDSQRILDAAESKEGRFIGINAPRSGAYDNGFQVVHMGYGVDEKVQVPQKLYEAGVPTVLVGKVADIVSNPYGVSWQNLVDSQRIMDITLDEFNTHPTAFICINIQETDLAGHAEDVARYAERLQVVDRNLARLVEAMQPDDCLVVMADHGNDPTIGHSHHTREVVPVLVYQQGLVHSNSVYAPRFLMWGLPCVNFSVRHRHKNGPLFSFLPPVCRRHPMSIDPTGLHPGP</sequence>
<dbReference type="GO" id="GO:0043094">
    <property type="term" value="P:metabolic compound salvage"/>
    <property type="evidence" value="ECO:0007669"/>
    <property type="project" value="InterPro"/>
</dbReference>
<dbReference type="PANTHER" id="PTHR21110">
    <property type="entry name" value="PHOSPHOPENTOMUTASE"/>
    <property type="match status" value="1"/>
</dbReference>
<evidence type="ECO:0000256" key="2">
    <source>
        <dbReference type="ARBA" id="ARBA00022723"/>
    </source>
</evidence>
<name>A0A376TR35_ECOLX</name>
<dbReference type="PANTHER" id="PTHR21110:SF0">
    <property type="entry name" value="PHOSPHOPENTOMUTASE"/>
    <property type="match status" value="1"/>
</dbReference>
<dbReference type="InterPro" id="IPR017850">
    <property type="entry name" value="Alkaline_phosphatase_core_sf"/>
</dbReference>
<proteinExistence type="inferred from homology"/>
<keyword evidence="3" id="KW-0464">Manganese</keyword>
<evidence type="ECO:0000259" key="4">
    <source>
        <dbReference type="Pfam" id="PF01676"/>
    </source>
</evidence>
<evidence type="ECO:0000256" key="3">
    <source>
        <dbReference type="ARBA" id="ARBA00023211"/>
    </source>
</evidence>
<dbReference type="GO" id="GO:0005829">
    <property type="term" value="C:cytosol"/>
    <property type="evidence" value="ECO:0007669"/>
    <property type="project" value="TreeGrafter"/>
</dbReference>
<evidence type="ECO:0000256" key="1">
    <source>
        <dbReference type="ARBA" id="ARBA00010373"/>
    </source>
</evidence>
<dbReference type="GO" id="GO:0000287">
    <property type="term" value="F:magnesium ion binding"/>
    <property type="evidence" value="ECO:0007669"/>
    <property type="project" value="InterPro"/>
</dbReference>
<comment type="similarity">
    <text evidence="1">Belongs to the phosphopentomutase family.</text>
</comment>
<accession>A0A376TR35</accession>
<protein>
    <submittedName>
        <fullName evidence="5">Metalloenzyme superfamily protein</fullName>
    </submittedName>
</protein>
<dbReference type="AlphaFoldDB" id="A0A376TR35"/>
<dbReference type="Pfam" id="PF01676">
    <property type="entry name" value="Metalloenzyme"/>
    <property type="match status" value="1"/>
</dbReference>
<dbReference type="Gene3D" id="3.40.720.10">
    <property type="entry name" value="Alkaline Phosphatase, subunit A"/>
    <property type="match status" value="1"/>
</dbReference>
<gene>
    <name evidence="5" type="primary">yhfW_3</name>
    <name evidence="5" type="ORF">NCTC8985_04910</name>
</gene>
<evidence type="ECO:0000313" key="5">
    <source>
        <dbReference type="EMBL" id="STI79520.1"/>
    </source>
</evidence>
<dbReference type="Proteomes" id="UP000254405">
    <property type="component" value="Unassembled WGS sequence"/>
</dbReference>
<dbReference type="GO" id="GO:0008973">
    <property type="term" value="F:phosphopentomutase activity"/>
    <property type="evidence" value="ECO:0007669"/>
    <property type="project" value="InterPro"/>
</dbReference>
<organism evidence="5 6">
    <name type="scientific">Escherichia coli</name>
    <dbReference type="NCBI Taxonomy" id="562"/>
    <lineage>
        <taxon>Bacteria</taxon>
        <taxon>Pseudomonadati</taxon>
        <taxon>Pseudomonadota</taxon>
        <taxon>Gammaproteobacteria</taxon>
        <taxon>Enterobacterales</taxon>
        <taxon>Enterobacteriaceae</taxon>
        <taxon>Escherichia</taxon>
    </lineage>
</organism>
<keyword evidence="2" id="KW-0479">Metal-binding</keyword>
<dbReference type="SUPFAM" id="SSF53649">
    <property type="entry name" value="Alkaline phosphatase-like"/>
    <property type="match status" value="1"/>
</dbReference>
<dbReference type="InterPro" id="IPR010045">
    <property type="entry name" value="DeoB"/>
</dbReference>
<dbReference type="EMBL" id="UGCO01000001">
    <property type="protein sequence ID" value="STI79520.1"/>
    <property type="molecule type" value="Genomic_DNA"/>
</dbReference>